<dbReference type="PIRSF" id="PIRSF000136">
    <property type="entry name" value="LGO_GLO"/>
    <property type="match status" value="1"/>
</dbReference>
<comment type="caution">
    <text evidence="3">The sequence shown here is derived from an EMBL/GenBank/DDBJ whole genome shotgun (WGS) entry which is preliminary data.</text>
</comment>
<dbReference type="STRING" id="85336.A7979_09025"/>
<dbReference type="InterPro" id="IPR010031">
    <property type="entry name" value="FAD_lactone_oxidase-like"/>
</dbReference>
<dbReference type="Gene3D" id="1.10.45.10">
    <property type="entry name" value="Vanillyl-alcohol Oxidase, Chain A, domain 4"/>
    <property type="match status" value="1"/>
</dbReference>
<dbReference type="PANTHER" id="PTHR43762">
    <property type="entry name" value="L-GULONOLACTONE OXIDASE"/>
    <property type="match status" value="1"/>
</dbReference>
<dbReference type="OrthoDB" id="9800184at2"/>
<dbReference type="AlphaFoldDB" id="A0A4Y9F050"/>
<dbReference type="InterPro" id="IPR006094">
    <property type="entry name" value="Oxid_FAD_bind_N"/>
</dbReference>
<name>A0A4Y9F050_9MICC</name>
<dbReference type="Pfam" id="PF01565">
    <property type="entry name" value="FAD_binding_4"/>
    <property type="match status" value="1"/>
</dbReference>
<dbReference type="InterPro" id="IPR016166">
    <property type="entry name" value="FAD-bd_PCMH"/>
</dbReference>
<evidence type="ECO:0000313" key="4">
    <source>
        <dbReference type="Proteomes" id="UP000297951"/>
    </source>
</evidence>
<evidence type="ECO:0000256" key="1">
    <source>
        <dbReference type="ARBA" id="ARBA00023002"/>
    </source>
</evidence>
<dbReference type="SUPFAM" id="SSF56176">
    <property type="entry name" value="FAD-binding/transporter-associated domain-like"/>
    <property type="match status" value="1"/>
</dbReference>
<dbReference type="Gene3D" id="3.30.465.10">
    <property type="match status" value="1"/>
</dbReference>
<dbReference type="InterPro" id="IPR016169">
    <property type="entry name" value="FAD-bd_PCMH_sub2"/>
</dbReference>
<organism evidence="3 4">
    <name type="scientific">Rothia nasimurium</name>
    <dbReference type="NCBI Taxonomy" id="85336"/>
    <lineage>
        <taxon>Bacteria</taxon>
        <taxon>Bacillati</taxon>
        <taxon>Actinomycetota</taxon>
        <taxon>Actinomycetes</taxon>
        <taxon>Micrococcales</taxon>
        <taxon>Micrococcaceae</taxon>
        <taxon>Rothia</taxon>
    </lineage>
</organism>
<dbReference type="Gene3D" id="3.30.43.10">
    <property type="entry name" value="Uridine Diphospho-n-acetylenolpyruvylglucosamine Reductase, domain 2"/>
    <property type="match status" value="1"/>
</dbReference>
<keyword evidence="1" id="KW-0560">Oxidoreductase</keyword>
<dbReference type="GO" id="GO:0071949">
    <property type="term" value="F:FAD binding"/>
    <property type="evidence" value="ECO:0007669"/>
    <property type="project" value="InterPro"/>
</dbReference>
<dbReference type="RefSeq" id="WP_135013982.1">
    <property type="nucleotide sequence ID" value="NZ_JADGLK010000071.1"/>
</dbReference>
<dbReference type="InterPro" id="IPR036318">
    <property type="entry name" value="FAD-bd_PCMH-like_sf"/>
</dbReference>
<proteinExistence type="predicted"/>
<evidence type="ECO:0000259" key="2">
    <source>
        <dbReference type="PROSITE" id="PS51387"/>
    </source>
</evidence>
<dbReference type="InterPro" id="IPR007173">
    <property type="entry name" value="ALO_C"/>
</dbReference>
<gene>
    <name evidence="3" type="ORF">E4U03_12145</name>
</gene>
<dbReference type="EMBL" id="SPQC01000071">
    <property type="protein sequence ID" value="TFU19794.1"/>
    <property type="molecule type" value="Genomic_DNA"/>
</dbReference>
<dbReference type="InterPro" id="IPR016171">
    <property type="entry name" value="Vanillyl_alc_oxidase_C-sub2"/>
</dbReference>
<sequence length="445" mass="49402">MADTPQTSPSWSTWARQHTVQSTGVLTPRSVPELQRQIQDAAAADTRVKVVGRGRSASAIGQPVGTMLTLEHLTGLVRVDPDHLTATFLAGTTVREANRLLGHYNLAFTNLGRLDEQTLAGAISTGFHGTGLSYGIFATQVAELKLVEATGTLLTCSLQQNPEIFSAALCGLGALGIIVELTFNVVPQFRLHAAERGHTYQSIVHSFEDRSRGADHYEFSWFPGSGEVRTRRLTRLALLTDGYMPASAALSQARRYGGDHLLNNGVFSALSYAGAKVPAAQPALNKVANWAKGNRRYADYSARVFTIHRTVRQNNMEYAFDMSQFADVMRDVRAHLASYRSQMAYPLVVRTAAADDIWLSHAYGRETFYVSARAYWRQPHAELFGVLEGIFKEHGGRPHWGQYHTQDADALTQLYPHFNDFVELREELDPSGLFLNPYLDWALMR</sequence>
<protein>
    <submittedName>
        <fullName evidence="3">FAD-binding protein</fullName>
    </submittedName>
</protein>
<dbReference type="Proteomes" id="UP000297951">
    <property type="component" value="Unassembled WGS sequence"/>
</dbReference>
<feature type="domain" description="FAD-binding PCMH-type" evidence="2">
    <location>
        <begin position="18"/>
        <end position="188"/>
    </location>
</feature>
<dbReference type="PANTHER" id="PTHR43762:SF1">
    <property type="entry name" value="D-ARABINONO-1,4-LACTONE OXIDASE"/>
    <property type="match status" value="1"/>
</dbReference>
<dbReference type="GO" id="GO:0016020">
    <property type="term" value="C:membrane"/>
    <property type="evidence" value="ECO:0007669"/>
    <property type="project" value="InterPro"/>
</dbReference>
<dbReference type="GO" id="GO:0003885">
    <property type="term" value="F:D-arabinono-1,4-lactone oxidase activity"/>
    <property type="evidence" value="ECO:0007669"/>
    <property type="project" value="InterPro"/>
</dbReference>
<evidence type="ECO:0000313" key="3">
    <source>
        <dbReference type="EMBL" id="TFU19794.1"/>
    </source>
</evidence>
<reference evidence="3 4" key="1">
    <citation type="submission" date="2019-03" db="EMBL/GenBank/DDBJ databases">
        <title>Diversity of the mouse oral microbiome.</title>
        <authorList>
            <person name="Joseph S."/>
            <person name="Aduse-Opoku J."/>
            <person name="Curtis M."/>
            <person name="Wade W."/>
            <person name="Hashim A."/>
        </authorList>
    </citation>
    <scope>NUCLEOTIDE SEQUENCE [LARGE SCALE GENOMIC DNA]</scope>
    <source>
        <strain evidence="4">irhom_31</strain>
    </source>
</reference>
<dbReference type="Pfam" id="PF04030">
    <property type="entry name" value="ALO"/>
    <property type="match status" value="1"/>
</dbReference>
<dbReference type="PROSITE" id="PS51387">
    <property type="entry name" value="FAD_PCMH"/>
    <property type="match status" value="1"/>
</dbReference>
<accession>A0A4Y9F050</accession>
<dbReference type="Gene3D" id="3.30.70.2520">
    <property type="match status" value="1"/>
</dbReference>
<dbReference type="InterPro" id="IPR016167">
    <property type="entry name" value="FAD-bd_PCMH_sub1"/>
</dbReference>